<name>A0A2R6B312_9ARCH</name>
<organism evidence="1 2">
    <name type="scientific">Candidatus Marsarchaeota G2 archaeon ECH_B_2</name>
    <dbReference type="NCBI Taxonomy" id="1978160"/>
    <lineage>
        <taxon>Archaea</taxon>
        <taxon>Candidatus Marsarchaeota</taxon>
        <taxon>Candidatus Marsarchaeota group 2</taxon>
    </lineage>
</organism>
<evidence type="ECO:0000313" key="1">
    <source>
        <dbReference type="EMBL" id="PSN93057.1"/>
    </source>
</evidence>
<reference evidence="1 2" key="1">
    <citation type="submission" date="2017-04" db="EMBL/GenBank/DDBJ databases">
        <title>Novel microbial lineages endemic to geothermal iron-oxide mats fill important gaps in the evolutionary history of Archaea.</title>
        <authorList>
            <person name="Jay Z.J."/>
            <person name="Beam J.P."/>
            <person name="Dlakic M."/>
            <person name="Rusch D.B."/>
            <person name="Kozubal M.A."/>
            <person name="Inskeep W.P."/>
        </authorList>
    </citation>
    <scope>NUCLEOTIDE SEQUENCE [LARGE SCALE GENOMIC DNA]</scope>
    <source>
        <strain evidence="1">ECH_B_2</strain>
    </source>
</reference>
<dbReference type="Proteomes" id="UP000241284">
    <property type="component" value="Unassembled WGS sequence"/>
</dbReference>
<accession>A0A2R6B312</accession>
<evidence type="ECO:0000313" key="2">
    <source>
        <dbReference type="Proteomes" id="UP000241284"/>
    </source>
</evidence>
<proteinExistence type="predicted"/>
<comment type="caution">
    <text evidence="1">The sequence shown here is derived from an EMBL/GenBank/DDBJ whole genome shotgun (WGS) entry which is preliminary data.</text>
</comment>
<sequence>MPGIPNDILLICEKYSGAKHPGRGSTRCQPLVGGALKLANSFSLNTSSESIDRNQQGWAWSGGMVNQPYIRTRPRPTSLNAAKHTNQFGELQTVNDMWIRLRRSGRHALDSVKTYRGLHPVDIFEFFRKLNVLVGNKRSSISKSRTTLIYGSFLYDIHSMVSG</sequence>
<protein>
    <submittedName>
        <fullName evidence="1">Uncharacterized protein</fullName>
    </submittedName>
</protein>
<gene>
    <name evidence="1" type="ORF">B9Q06_12790</name>
</gene>
<dbReference type="EMBL" id="NEXH01000062">
    <property type="protein sequence ID" value="PSN93057.1"/>
    <property type="molecule type" value="Genomic_DNA"/>
</dbReference>
<dbReference type="AlphaFoldDB" id="A0A2R6B312"/>